<accession>A0A3D4SWH8</accession>
<dbReference type="EMBL" id="DQID01000021">
    <property type="protein sequence ID" value="HCT13367.1"/>
    <property type="molecule type" value="Genomic_DNA"/>
</dbReference>
<comment type="caution">
    <text evidence="5">The sequence shown here is derived from an EMBL/GenBank/DDBJ whole genome shotgun (WGS) entry which is preliminary data.</text>
</comment>
<dbReference type="InterPro" id="IPR000792">
    <property type="entry name" value="Tscrpt_reg_LuxR_C"/>
</dbReference>
<dbReference type="PANTHER" id="PTHR44688">
    <property type="entry name" value="DNA-BINDING TRANSCRIPTIONAL ACTIVATOR DEVR_DOSR"/>
    <property type="match status" value="1"/>
</dbReference>
<dbReference type="Proteomes" id="UP000261739">
    <property type="component" value="Unassembled WGS sequence"/>
</dbReference>
<dbReference type="InterPro" id="IPR016032">
    <property type="entry name" value="Sig_transdc_resp-reg_C-effctor"/>
</dbReference>
<keyword evidence="3" id="KW-0804">Transcription</keyword>
<gene>
    <name evidence="5" type="ORF">DIW82_00850</name>
</gene>
<evidence type="ECO:0000259" key="4">
    <source>
        <dbReference type="PROSITE" id="PS50043"/>
    </source>
</evidence>
<reference evidence="5 6" key="1">
    <citation type="journal article" date="2018" name="Nat. Biotechnol.">
        <title>A standardized bacterial taxonomy based on genome phylogeny substantially revises the tree of life.</title>
        <authorList>
            <person name="Parks D.H."/>
            <person name="Chuvochina M."/>
            <person name="Waite D.W."/>
            <person name="Rinke C."/>
            <person name="Skarshewski A."/>
            <person name="Chaumeil P.A."/>
            <person name="Hugenholtz P."/>
        </authorList>
    </citation>
    <scope>NUCLEOTIDE SEQUENCE [LARGE SCALE GENOMIC DNA]</scope>
    <source>
        <strain evidence="5">UBA11247</strain>
    </source>
</reference>
<dbReference type="InterPro" id="IPR011990">
    <property type="entry name" value="TPR-like_helical_dom_sf"/>
</dbReference>
<dbReference type="GO" id="GO:0006355">
    <property type="term" value="P:regulation of DNA-templated transcription"/>
    <property type="evidence" value="ECO:0007669"/>
    <property type="project" value="InterPro"/>
</dbReference>
<dbReference type="GO" id="GO:0003677">
    <property type="term" value="F:DNA binding"/>
    <property type="evidence" value="ECO:0007669"/>
    <property type="project" value="UniProtKB-KW"/>
</dbReference>
<dbReference type="STRING" id="863239.GCA_000213935_00593"/>
<feature type="domain" description="HTH luxR-type" evidence="4">
    <location>
        <begin position="780"/>
        <end position="844"/>
    </location>
</feature>
<dbReference type="PANTHER" id="PTHR44688:SF16">
    <property type="entry name" value="DNA-BINDING TRANSCRIPTIONAL ACTIVATOR DEVR_DOSR"/>
    <property type="match status" value="1"/>
</dbReference>
<evidence type="ECO:0000256" key="1">
    <source>
        <dbReference type="ARBA" id="ARBA00023015"/>
    </source>
</evidence>
<sequence length="844" mass="91213">MAREIAAALPGWTTVRVRALPWESGDEGRLLDCVRDHLGHGADLGRRIDTKDGSTLLIFDDAHWADAASLRDLTSLVLRMRRGRCALVLTCAAEVMPDLSAVLAEIRAVADLTVTVPPLSTDDIRAVLQNEVGVQLGATTLRRVADCTDGRPGRLRELVSAVPADHWSAVDPVVPVPELWRARTLQKLRDLDDHARTAVTVTAVLGREVPFAVVRQVCGGYTGPGHALAAVSAAVTAGVLRVVGSGSREYVDLVDGADRHVVAGQVSPEVGADIHRRAAQVFEERGDGEEALLHLTLARSATGEVDTREVATYAEDLGYQGLWRASSRMFRLAATVEPDQGTAARLQLAAVEALLAAADIPEAVAQAGSLDRGRRSPQQDSMLGYLAIHEGRRSEAVGLLSRASDALMSGGRAVADGDIARLAARQILLCLVEWNIPSLVRWAELSERRSPYTSGDRIESAAIAMVGRSALSGRPRLDVAAAGEDLAQTESRDVAVGWVSLIFDDPLTAYQRLSARSHLDVTERTILWKDAWLARTTLVLGKVEEARRAAELGLERAHRLGIAFLEPLLLWTAAEAADLQGRPELCRHYLSQLGVGSDAFMIQRIPAEMARLVIAHGNGDLAGAERAGQALCTLREETNISQPGFWLWEDVYSQVLVRLGRVAEADGFLAEAEERAAESGIDSVRARLLLPRGNILIQQGRTDEGLDALAEASDTVARLGMPFYEGRIDLEYGQLLRRLGRRRDADILFGKAQSIFSAMGATRMVDLTVRERRAGGVGARQGSAGELSPQEQQIAKLVAAGATNREVSAELFVSPKTVEYHLTRIFRKLSIARRSELADVLGGE</sequence>
<proteinExistence type="predicted"/>
<dbReference type="SUPFAM" id="SSF46894">
    <property type="entry name" value="C-terminal effector domain of the bipartite response regulators"/>
    <property type="match status" value="1"/>
</dbReference>
<evidence type="ECO:0000313" key="6">
    <source>
        <dbReference type="Proteomes" id="UP000261739"/>
    </source>
</evidence>
<dbReference type="Gene3D" id="1.10.10.10">
    <property type="entry name" value="Winged helix-like DNA-binding domain superfamily/Winged helix DNA-binding domain"/>
    <property type="match status" value="1"/>
</dbReference>
<dbReference type="PROSITE" id="PS50043">
    <property type="entry name" value="HTH_LUXR_2"/>
    <property type="match status" value="1"/>
</dbReference>
<dbReference type="PROSITE" id="PS00622">
    <property type="entry name" value="HTH_LUXR_1"/>
    <property type="match status" value="1"/>
</dbReference>
<name>A0A3D4SWH8_9CORY</name>
<dbReference type="Pfam" id="PF00196">
    <property type="entry name" value="GerE"/>
    <property type="match status" value="1"/>
</dbReference>
<evidence type="ECO:0000256" key="2">
    <source>
        <dbReference type="ARBA" id="ARBA00023125"/>
    </source>
</evidence>
<dbReference type="PRINTS" id="PR00038">
    <property type="entry name" value="HTHLUXR"/>
</dbReference>
<organism evidence="5 6">
    <name type="scientific">Corynebacterium nuruki</name>
    <dbReference type="NCBI Taxonomy" id="1032851"/>
    <lineage>
        <taxon>Bacteria</taxon>
        <taxon>Bacillati</taxon>
        <taxon>Actinomycetota</taxon>
        <taxon>Actinomycetes</taxon>
        <taxon>Mycobacteriales</taxon>
        <taxon>Corynebacteriaceae</taxon>
        <taxon>Corynebacterium</taxon>
    </lineage>
</organism>
<evidence type="ECO:0000313" key="5">
    <source>
        <dbReference type="EMBL" id="HCT13367.1"/>
    </source>
</evidence>
<protein>
    <recommendedName>
        <fullName evidence="4">HTH luxR-type domain-containing protein</fullName>
    </recommendedName>
</protein>
<dbReference type="InterPro" id="IPR036388">
    <property type="entry name" value="WH-like_DNA-bd_sf"/>
</dbReference>
<dbReference type="SMART" id="SM00421">
    <property type="entry name" value="HTH_LUXR"/>
    <property type="match status" value="1"/>
</dbReference>
<keyword evidence="1" id="KW-0805">Transcription regulation</keyword>
<dbReference type="SUPFAM" id="SSF48452">
    <property type="entry name" value="TPR-like"/>
    <property type="match status" value="1"/>
</dbReference>
<dbReference type="AlphaFoldDB" id="A0A3D4SWH8"/>
<evidence type="ECO:0000256" key="3">
    <source>
        <dbReference type="ARBA" id="ARBA00023163"/>
    </source>
</evidence>
<dbReference type="CDD" id="cd06170">
    <property type="entry name" value="LuxR_C_like"/>
    <property type="match status" value="1"/>
</dbReference>
<keyword evidence="2" id="KW-0238">DNA-binding</keyword>